<feature type="compositionally biased region" description="Polar residues" evidence="1">
    <location>
        <begin position="29"/>
        <end position="44"/>
    </location>
</feature>
<feature type="chain" id="PRO_5040177625" evidence="2">
    <location>
        <begin position="24"/>
        <end position="211"/>
    </location>
</feature>
<name>A0A9N8EDZ9_9STRA</name>
<dbReference type="EMBL" id="CAICTM010000936">
    <property type="protein sequence ID" value="CAB9518484.1"/>
    <property type="molecule type" value="Genomic_DNA"/>
</dbReference>
<evidence type="ECO:0000313" key="3">
    <source>
        <dbReference type="EMBL" id="CAB9518484.1"/>
    </source>
</evidence>
<protein>
    <submittedName>
        <fullName evidence="3">Uncharacterized protein</fullName>
    </submittedName>
</protein>
<comment type="caution">
    <text evidence="3">The sequence shown here is derived from an EMBL/GenBank/DDBJ whole genome shotgun (WGS) entry which is preliminary data.</text>
</comment>
<evidence type="ECO:0000256" key="1">
    <source>
        <dbReference type="SAM" id="MobiDB-lite"/>
    </source>
</evidence>
<dbReference type="Gene3D" id="2.100.10.50">
    <property type="match status" value="1"/>
</dbReference>
<dbReference type="OrthoDB" id="783096at2759"/>
<reference evidence="3" key="1">
    <citation type="submission" date="2020-06" db="EMBL/GenBank/DDBJ databases">
        <authorList>
            <consortium name="Plant Systems Biology data submission"/>
        </authorList>
    </citation>
    <scope>NUCLEOTIDE SEQUENCE</scope>
    <source>
        <strain evidence="3">D6</strain>
    </source>
</reference>
<sequence>MKLSSVFFAKIFLLGLALLCVSAEQAETSSESDNKGDSQQQNEEYTTKNHRHLYEYNDDRYITALGFSESATCDWGLYRATAGDGLNGDLNQGAGSGSKDIYTCISKNPIFGPPITHIRIQKGATCASGYRRAGQALTLNGDLNQGAGSGSKDIFVCYTKRTEDGDPITNIEISKTHPATSQRAEYLDGLNGDLNQDAGSASAYVFFKIFR</sequence>
<evidence type="ECO:0000313" key="4">
    <source>
        <dbReference type="Proteomes" id="UP001153069"/>
    </source>
</evidence>
<feature type="region of interest" description="Disordered" evidence="1">
    <location>
        <begin position="29"/>
        <end position="50"/>
    </location>
</feature>
<organism evidence="3 4">
    <name type="scientific">Seminavis robusta</name>
    <dbReference type="NCBI Taxonomy" id="568900"/>
    <lineage>
        <taxon>Eukaryota</taxon>
        <taxon>Sar</taxon>
        <taxon>Stramenopiles</taxon>
        <taxon>Ochrophyta</taxon>
        <taxon>Bacillariophyta</taxon>
        <taxon>Bacillariophyceae</taxon>
        <taxon>Bacillariophycidae</taxon>
        <taxon>Naviculales</taxon>
        <taxon>Naviculaceae</taxon>
        <taxon>Seminavis</taxon>
    </lineage>
</organism>
<keyword evidence="4" id="KW-1185">Reference proteome</keyword>
<dbReference type="AlphaFoldDB" id="A0A9N8EDZ9"/>
<accession>A0A9N8EDZ9</accession>
<proteinExistence type="predicted"/>
<keyword evidence="2" id="KW-0732">Signal</keyword>
<dbReference type="Proteomes" id="UP001153069">
    <property type="component" value="Unassembled WGS sequence"/>
</dbReference>
<gene>
    <name evidence="3" type="ORF">SEMRO_938_G222360.1</name>
</gene>
<feature type="signal peptide" evidence="2">
    <location>
        <begin position="1"/>
        <end position="23"/>
    </location>
</feature>
<evidence type="ECO:0000256" key="2">
    <source>
        <dbReference type="SAM" id="SignalP"/>
    </source>
</evidence>